<sequence length="314" mass="34928">MFGFLQGLAYGLFVSCLPWLIIGLINPRMALPGEPFTRLRVLIRYWLIVPFIALLIWLTSLWGGFGPTLGGWLTGLAAIAVAIPAERAWRRWRLTLAERQRAAQQVALAMQARAALEREAREQGIAVLDPARPPVESDAVILALWEAKKRLLAAERPDLAIQSDRLYTRYAHVDGMLRSKFDPSELTLERSRGLVGEVARTAVDNLNTMASIAHGVAEVDADYVRRRLSQEPARMPDAERLALTRRLDLVAETEQRLRELSARNEAAITALDDAAVAVAAVETDRPQASVAADQALADLRRFAEKAHHYGRDAW</sequence>
<dbReference type="EMBL" id="SMAO01000006">
    <property type="protein sequence ID" value="TCT20146.1"/>
    <property type="molecule type" value="Genomic_DNA"/>
</dbReference>
<keyword evidence="1" id="KW-0812">Transmembrane</keyword>
<protein>
    <recommendedName>
        <fullName evidence="4">Cobyrinic acid a,c-diamide synthase</fullName>
    </recommendedName>
</protein>
<name>A0A4R3MX74_9GAMM</name>
<keyword evidence="1" id="KW-0472">Membrane</keyword>
<evidence type="ECO:0000313" key="2">
    <source>
        <dbReference type="EMBL" id="TCT20146.1"/>
    </source>
</evidence>
<dbReference type="OrthoDB" id="6158881at2"/>
<accession>A0A4R3MX74</accession>
<dbReference type="Proteomes" id="UP000295717">
    <property type="component" value="Unassembled WGS sequence"/>
</dbReference>
<keyword evidence="3" id="KW-1185">Reference proteome</keyword>
<keyword evidence="1" id="KW-1133">Transmembrane helix</keyword>
<feature type="transmembrane region" description="Helical" evidence="1">
    <location>
        <begin position="6"/>
        <end position="25"/>
    </location>
</feature>
<evidence type="ECO:0008006" key="4">
    <source>
        <dbReference type="Google" id="ProtNLM"/>
    </source>
</evidence>
<comment type="caution">
    <text evidence="2">The sequence shown here is derived from an EMBL/GenBank/DDBJ whole genome shotgun (WGS) entry which is preliminary data.</text>
</comment>
<organism evidence="2 3">
    <name type="scientific">Thiobaca trueperi</name>
    <dbReference type="NCBI Taxonomy" id="127458"/>
    <lineage>
        <taxon>Bacteria</taxon>
        <taxon>Pseudomonadati</taxon>
        <taxon>Pseudomonadota</taxon>
        <taxon>Gammaproteobacteria</taxon>
        <taxon>Chromatiales</taxon>
        <taxon>Chromatiaceae</taxon>
        <taxon>Thiobaca</taxon>
    </lineage>
</organism>
<evidence type="ECO:0000313" key="3">
    <source>
        <dbReference type="Proteomes" id="UP000295717"/>
    </source>
</evidence>
<gene>
    <name evidence="2" type="ORF">EDC35_10673</name>
</gene>
<dbReference type="RefSeq" id="WP_132977551.1">
    <property type="nucleotide sequence ID" value="NZ_SMAO01000006.1"/>
</dbReference>
<evidence type="ECO:0000256" key="1">
    <source>
        <dbReference type="SAM" id="Phobius"/>
    </source>
</evidence>
<dbReference type="AlphaFoldDB" id="A0A4R3MX74"/>
<feature type="transmembrane region" description="Helical" evidence="1">
    <location>
        <begin position="71"/>
        <end position="89"/>
    </location>
</feature>
<reference evidence="2 3" key="1">
    <citation type="submission" date="2019-03" db="EMBL/GenBank/DDBJ databases">
        <title>Genomic Encyclopedia of Type Strains, Phase IV (KMG-IV): sequencing the most valuable type-strain genomes for metagenomic binning, comparative biology and taxonomic classification.</title>
        <authorList>
            <person name="Goeker M."/>
        </authorList>
    </citation>
    <scope>NUCLEOTIDE SEQUENCE [LARGE SCALE GENOMIC DNA]</scope>
    <source>
        <strain evidence="2 3">DSM 13587</strain>
    </source>
</reference>
<proteinExistence type="predicted"/>
<feature type="transmembrane region" description="Helical" evidence="1">
    <location>
        <begin position="45"/>
        <end position="65"/>
    </location>
</feature>